<dbReference type="SUPFAM" id="SSF46458">
    <property type="entry name" value="Globin-like"/>
    <property type="match status" value="1"/>
</dbReference>
<organism evidence="6 7">
    <name type="scientific">Calidifontibacter indicus</name>
    <dbReference type="NCBI Taxonomy" id="419650"/>
    <lineage>
        <taxon>Bacteria</taxon>
        <taxon>Bacillati</taxon>
        <taxon>Actinomycetota</taxon>
        <taxon>Actinomycetes</taxon>
        <taxon>Micrococcales</taxon>
        <taxon>Dermacoccaceae</taxon>
        <taxon>Calidifontibacter</taxon>
    </lineage>
</organism>
<dbReference type="InterPro" id="IPR044203">
    <property type="entry name" value="GlbO/GLB3-like"/>
</dbReference>
<keyword evidence="2" id="KW-0349">Heme</keyword>
<dbReference type="EMBL" id="QTUA01000001">
    <property type="protein sequence ID" value="REF31695.1"/>
    <property type="molecule type" value="Genomic_DNA"/>
</dbReference>
<sequence>MGGSDAGRTVCETGRVTEQTTYYELMGGAATFEKLVHEFYLGVADDPDLRAMYPEEDLGPAERRLRMFLEQYWGGPTTYSQERGHPRLRMRHMPFVVTPAQRDRWLLHMMNAVDTIGLEKSLDDLLRDYLTRAAYSMVNAPGDDQRPDLTQL</sequence>
<evidence type="ECO:0000256" key="5">
    <source>
        <dbReference type="ARBA" id="ARBA00034496"/>
    </source>
</evidence>
<keyword evidence="3" id="KW-0479">Metal-binding</keyword>
<reference evidence="6 7" key="1">
    <citation type="submission" date="2018-08" db="EMBL/GenBank/DDBJ databases">
        <title>Sequencing the genomes of 1000 actinobacteria strains.</title>
        <authorList>
            <person name="Klenk H.-P."/>
        </authorList>
    </citation>
    <scope>NUCLEOTIDE SEQUENCE [LARGE SCALE GENOMIC DNA]</scope>
    <source>
        <strain evidence="6 7">DSM 22967</strain>
    </source>
</reference>
<accession>A0A3D9UYM9</accession>
<evidence type="ECO:0000256" key="4">
    <source>
        <dbReference type="ARBA" id="ARBA00023004"/>
    </source>
</evidence>
<dbReference type="InterPro" id="IPR001486">
    <property type="entry name" value="Hemoglobin_trunc"/>
</dbReference>
<dbReference type="AlphaFoldDB" id="A0A3D9UYM9"/>
<evidence type="ECO:0000256" key="1">
    <source>
        <dbReference type="ARBA" id="ARBA00022448"/>
    </source>
</evidence>
<dbReference type="PANTHER" id="PTHR47366">
    <property type="entry name" value="TWO-ON-TWO HEMOGLOBIN-3"/>
    <property type="match status" value="1"/>
</dbReference>
<dbReference type="GO" id="GO:0019825">
    <property type="term" value="F:oxygen binding"/>
    <property type="evidence" value="ECO:0007669"/>
    <property type="project" value="InterPro"/>
</dbReference>
<keyword evidence="7" id="KW-1185">Reference proteome</keyword>
<dbReference type="Pfam" id="PF01152">
    <property type="entry name" value="Bac_globin"/>
    <property type="match status" value="1"/>
</dbReference>
<dbReference type="Gene3D" id="1.10.490.10">
    <property type="entry name" value="Globins"/>
    <property type="match status" value="1"/>
</dbReference>
<dbReference type="Proteomes" id="UP000256253">
    <property type="component" value="Unassembled WGS sequence"/>
</dbReference>
<comment type="caution">
    <text evidence="6">The sequence shown here is derived from an EMBL/GenBank/DDBJ whole genome shotgun (WGS) entry which is preliminary data.</text>
</comment>
<keyword evidence="1" id="KW-0813">Transport</keyword>
<dbReference type="InterPro" id="IPR012292">
    <property type="entry name" value="Globin/Proto"/>
</dbReference>
<name>A0A3D9UYM9_9MICO</name>
<evidence type="ECO:0000256" key="2">
    <source>
        <dbReference type="ARBA" id="ARBA00022617"/>
    </source>
</evidence>
<dbReference type="GO" id="GO:0020037">
    <property type="term" value="F:heme binding"/>
    <property type="evidence" value="ECO:0007669"/>
    <property type="project" value="InterPro"/>
</dbReference>
<dbReference type="GO" id="GO:0005344">
    <property type="term" value="F:oxygen carrier activity"/>
    <property type="evidence" value="ECO:0007669"/>
    <property type="project" value="InterPro"/>
</dbReference>
<comment type="similarity">
    <text evidence="5">Belongs to the truncated hemoglobin family. Group II subfamily.</text>
</comment>
<dbReference type="GO" id="GO:0046872">
    <property type="term" value="F:metal ion binding"/>
    <property type="evidence" value="ECO:0007669"/>
    <property type="project" value="UniProtKB-KW"/>
</dbReference>
<gene>
    <name evidence="6" type="ORF">DFJ65_2771</name>
</gene>
<protein>
    <submittedName>
        <fullName evidence="6">Hemoglobin</fullName>
    </submittedName>
</protein>
<evidence type="ECO:0000313" key="7">
    <source>
        <dbReference type="Proteomes" id="UP000256253"/>
    </source>
</evidence>
<evidence type="ECO:0000256" key="3">
    <source>
        <dbReference type="ARBA" id="ARBA00022723"/>
    </source>
</evidence>
<keyword evidence="4" id="KW-0408">Iron</keyword>
<dbReference type="CDD" id="cd14771">
    <property type="entry name" value="TrHb2_Mt-trHbO-like_O"/>
    <property type="match status" value="1"/>
</dbReference>
<evidence type="ECO:0000313" key="6">
    <source>
        <dbReference type="EMBL" id="REF31695.1"/>
    </source>
</evidence>
<dbReference type="PANTHER" id="PTHR47366:SF1">
    <property type="entry name" value="TWO-ON-TWO HEMOGLOBIN-3"/>
    <property type="match status" value="1"/>
</dbReference>
<proteinExistence type="inferred from homology"/>
<dbReference type="InterPro" id="IPR009050">
    <property type="entry name" value="Globin-like_sf"/>
</dbReference>